<dbReference type="SUPFAM" id="SSF53335">
    <property type="entry name" value="S-adenosyl-L-methionine-dependent methyltransferases"/>
    <property type="match status" value="1"/>
</dbReference>
<dbReference type="EMBL" id="JANTYZ010000002">
    <property type="protein sequence ID" value="MCS3864608.1"/>
    <property type="molecule type" value="Genomic_DNA"/>
</dbReference>
<comment type="caution">
    <text evidence="2">The sequence shown here is derived from an EMBL/GenBank/DDBJ whole genome shotgun (WGS) entry which is preliminary data.</text>
</comment>
<dbReference type="Proteomes" id="UP001155034">
    <property type="component" value="Unassembled WGS sequence"/>
</dbReference>
<gene>
    <name evidence="2" type="ORF">GGP82_001154</name>
</gene>
<dbReference type="Pfam" id="PF08241">
    <property type="entry name" value="Methyltransf_11"/>
    <property type="match status" value="1"/>
</dbReference>
<evidence type="ECO:0000313" key="3">
    <source>
        <dbReference type="Proteomes" id="UP001155034"/>
    </source>
</evidence>
<dbReference type="AlphaFoldDB" id="A0A9X2REQ5"/>
<accession>A0A9X2REQ5</accession>
<proteinExistence type="predicted"/>
<sequence length="375" mass="41984">MEFNKLPEITKALACPSSGQSLQCVTLEEAEQEIGGQFTPLREWREESEEKEPIGSTDRVLIREDRQVAYPIVRGHPCLLFPEVLTEKEEKRHINLEDPKYDEAYEEMSHYNSIGYERAQNIEETTIHDIVSPAIGVGKEKRKSFPAPKEVWIDAVYDCAAQWDSFQHLSPVEGKRLMQLGGSGTHAVKFLLAGASECWVVTPMLGEAECARALAESAGVEEDLHCVAAVAEELPFRNETFDGIYSGGSLHHMRTEQAVPEIVRILRPEGKFAAADPYRTPVYALGTALFGKREPNVYCRPMTEDRIAPIRKYFSQSEVIHHGALTRYPLLALSKFGVESSLSLTWRANKVDDFVSSLVPGLERWGSSVCMLGIK</sequence>
<dbReference type="GO" id="GO:0008757">
    <property type="term" value="F:S-adenosylmethionine-dependent methyltransferase activity"/>
    <property type="evidence" value="ECO:0007669"/>
    <property type="project" value="InterPro"/>
</dbReference>
<feature type="domain" description="Methyltransferase type 11" evidence="1">
    <location>
        <begin position="182"/>
        <end position="273"/>
    </location>
</feature>
<dbReference type="Gene3D" id="3.40.50.150">
    <property type="entry name" value="Vaccinia Virus protein VP39"/>
    <property type="match status" value="1"/>
</dbReference>
<dbReference type="Gene3D" id="2.20.25.10">
    <property type="match status" value="1"/>
</dbReference>
<dbReference type="RefSeq" id="WP_259083302.1">
    <property type="nucleotide sequence ID" value="NZ_JANTYZ010000002.1"/>
</dbReference>
<dbReference type="CDD" id="cd02440">
    <property type="entry name" value="AdoMet_MTases"/>
    <property type="match status" value="1"/>
</dbReference>
<protein>
    <submittedName>
        <fullName evidence="2">Uncharacterized protein YbaR (Trm112 family)</fullName>
    </submittedName>
</protein>
<evidence type="ECO:0000313" key="2">
    <source>
        <dbReference type="EMBL" id="MCS3864608.1"/>
    </source>
</evidence>
<reference evidence="2" key="1">
    <citation type="submission" date="2022-08" db="EMBL/GenBank/DDBJ databases">
        <title>Genomic Encyclopedia of Type Strains, Phase V (KMG-V): Genome sequencing to study the core and pangenomes of soil and plant-associated prokaryotes.</title>
        <authorList>
            <person name="Whitman W."/>
        </authorList>
    </citation>
    <scope>NUCLEOTIDE SEQUENCE</scope>
    <source>
        <strain evidence="2">SP2016B</strain>
    </source>
</reference>
<evidence type="ECO:0000259" key="1">
    <source>
        <dbReference type="Pfam" id="PF08241"/>
    </source>
</evidence>
<name>A0A9X2REQ5_9BACT</name>
<dbReference type="InterPro" id="IPR013216">
    <property type="entry name" value="Methyltransf_11"/>
</dbReference>
<dbReference type="InterPro" id="IPR029063">
    <property type="entry name" value="SAM-dependent_MTases_sf"/>
</dbReference>
<organism evidence="2 3">
    <name type="scientific">Salinibacter ruber</name>
    <dbReference type="NCBI Taxonomy" id="146919"/>
    <lineage>
        <taxon>Bacteria</taxon>
        <taxon>Pseudomonadati</taxon>
        <taxon>Rhodothermota</taxon>
        <taxon>Rhodothermia</taxon>
        <taxon>Rhodothermales</taxon>
        <taxon>Salinibacteraceae</taxon>
        <taxon>Salinibacter</taxon>
    </lineage>
</organism>